<dbReference type="Proteomes" id="UP000240322">
    <property type="component" value="Unassembled WGS sequence"/>
</dbReference>
<keyword evidence="4" id="KW-0804">Transcription</keyword>
<dbReference type="EMBL" id="NEXE01000259">
    <property type="protein sequence ID" value="PSN85012.1"/>
    <property type="molecule type" value="Genomic_DNA"/>
</dbReference>
<dbReference type="Pfam" id="PF00352">
    <property type="entry name" value="TBP"/>
    <property type="match status" value="2"/>
</dbReference>
<protein>
    <recommendedName>
        <fullName evidence="7">TATA-box-binding protein</fullName>
    </recommendedName>
</protein>
<evidence type="ECO:0000313" key="6">
    <source>
        <dbReference type="Proteomes" id="UP000240322"/>
    </source>
</evidence>
<comment type="caution">
    <text evidence="5">The sequence shown here is derived from an EMBL/GenBank/DDBJ whole genome shotgun (WGS) entry which is preliminary data.</text>
</comment>
<accession>A0A2R6AF51</accession>
<dbReference type="PANTHER" id="PTHR10126">
    <property type="entry name" value="TATA-BOX BINDING PROTEIN"/>
    <property type="match status" value="1"/>
</dbReference>
<dbReference type="GO" id="GO:0003677">
    <property type="term" value="F:DNA binding"/>
    <property type="evidence" value="ECO:0007669"/>
    <property type="project" value="UniProtKB-KW"/>
</dbReference>
<dbReference type="SUPFAM" id="SSF55945">
    <property type="entry name" value="TATA-box binding protein-like"/>
    <property type="match status" value="2"/>
</dbReference>
<dbReference type="GO" id="GO:0006352">
    <property type="term" value="P:DNA-templated transcription initiation"/>
    <property type="evidence" value="ECO:0007669"/>
    <property type="project" value="InterPro"/>
</dbReference>
<evidence type="ECO:0000256" key="3">
    <source>
        <dbReference type="ARBA" id="ARBA00023125"/>
    </source>
</evidence>
<dbReference type="InterPro" id="IPR012295">
    <property type="entry name" value="TBP_dom_sf"/>
</dbReference>
<evidence type="ECO:0000313" key="5">
    <source>
        <dbReference type="EMBL" id="PSN85012.1"/>
    </source>
</evidence>
<dbReference type="AlphaFoldDB" id="A0A2R6AF51"/>
<evidence type="ECO:0008006" key="7">
    <source>
        <dbReference type="Google" id="ProtNLM"/>
    </source>
</evidence>
<gene>
    <name evidence="5" type="ORF">B9Q03_12635</name>
</gene>
<evidence type="ECO:0000256" key="2">
    <source>
        <dbReference type="ARBA" id="ARBA00022737"/>
    </source>
</evidence>
<comment type="similarity">
    <text evidence="1">Belongs to the TBP family.</text>
</comment>
<dbReference type="Gene3D" id="3.30.310.10">
    <property type="entry name" value="TATA-Binding Protein"/>
    <property type="match status" value="2"/>
</dbReference>
<reference evidence="5 6" key="1">
    <citation type="submission" date="2017-04" db="EMBL/GenBank/DDBJ databases">
        <title>Novel microbial lineages endemic to geothermal iron-oxide mats fill important gaps in the evolutionary history of Archaea.</title>
        <authorList>
            <person name="Jay Z.J."/>
            <person name="Beam J.P."/>
            <person name="Dlakic M."/>
            <person name="Rusch D.B."/>
            <person name="Kozubal M.A."/>
            <person name="Inskeep W.P."/>
        </authorList>
    </citation>
    <scope>NUCLEOTIDE SEQUENCE [LARGE SCALE GENOMIC DNA]</scope>
    <source>
        <strain evidence="5">OSP_D</strain>
    </source>
</reference>
<dbReference type="InterPro" id="IPR000814">
    <property type="entry name" value="TBP"/>
</dbReference>
<evidence type="ECO:0000256" key="1">
    <source>
        <dbReference type="ARBA" id="ARBA00005560"/>
    </source>
</evidence>
<keyword evidence="2" id="KW-0677">Repeat</keyword>
<organism evidence="5 6">
    <name type="scientific">Candidatus Marsarchaeota G2 archaeon OSP_D</name>
    <dbReference type="NCBI Taxonomy" id="1978157"/>
    <lineage>
        <taxon>Archaea</taxon>
        <taxon>Candidatus Marsarchaeota</taxon>
        <taxon>Candidatus Marsarchaeota group 2</taxon>
    </lineage>
</organism>
<name>A0A2R6AF51_9ARCH</name>
<keyword evidence="3" id="KW-0238">DNA-binding</keyword>
<evidence type="ECO:0000256" key="4">
    <source>
        <dbReference type="ARBA" id="ARBA00023163"/>
    </source>
</evidence>
<sequence>MVDLNRLRSELPDKYSVRENFPGLVYKGGGQRKASGTVLLFSNGSIIITGEDNNEIIMRILGDVASDLKSLGCQPREDVGLRVVNSVAQFRIRRPVDIALFAQSTPGSKLDRSRFPAVTWRDPQTGCTIRLFRNGAGVVLGSGDQAKIKQAVYNLYGIITKLGTSQTKRVNTSRTHVISAEGDGKEKKFYWVVNNQVGEGVDRTRLTELLVRLFGPSISKTVMRNLDILIGEQQQYTLKEVGQVLVSLLGEAPTNAFLDRLRRQADDYSL</sequence>
<proteinExistence type="inferred from homology"/>